<evidence type="ECO:0000313" key="2">
    <source>
        <dbReference type="Proteomes" id="UP000689195"/>
    </source>
</evidence>
<dbReference type="PANTHER" id="PTHR33706">
    <property type="entry name" value="MORN VARIANT REPEAT PROTEIN"/>
    <property type="match status" value="1"/>
</dbReference>
<comment type="caution">
    <text evidence="1">The sequence shown here is derived from an EMBL/GenBank/DDBJ whole genome shotgun (WGS) entry which is preliminary data.</text>
</comment>
<protein>
    <submittedName>
        <fullName evidence="1">Uncharacterized protein</fullName>
    </submittedName>
</protein>
<organism evidence="1 2">
    <name type="scientific">Paramecium pentaurelia</name>
    <dbReference type="NCBI Taxonomy" id="43138"/>
    <lineage>
        <taxon>Eukaryota</taxon>
        <taxon>Sar</taxon>
        <taxon>Alveolata</taxon>
        <taxon>Ciliophora</taxon>
        <taxon>Intramacronucleata</taxon>
        <taxon>Oligohymenophorea</taxon>
        <taxon>Peniculida</taxon>
        <taxon>Parameciidae</taxon>
        <taxon>Paramecium</taxon>
    </lineage>
</organism>
<gene>
    <name evidence="1" type="ORF">PPENT_87.1.T0960031</name>
</gene>
<name>A0A8S1WQ14_9CILI</name>
<sequence length="515" mass="60767">MKDNEEIDSFYFQTKILKTLEQIKHLNWKIECIKESNQIGKWMAIWKNNQTISSGYYFEEKIKQGIWKEAVDNYWSKAEISYIGMYQNNKRNELWKIMLGKKQIGGGQYNEQGMKYGKWIEQSDDYWIENQVTYNGEYIDGKKYGLWNILYRQKYMQQQLIFIILIQFRGGGVYDKNELKNGNWVDLCDGFCDGCQFIFTGKYNNGLKCGIWNSIIWHPWRQQFDYIGGGQYDVFGMKDGNWVELKSANDLLHIMGIIRMAENMVDGTLNIKGNSCKEHLNNQSGGGNYYDNEIKNGKWIEISDSFMMDSQIIYKGEYKNSQKFGKWNSMFRFLGEQNFLNCGGGSYDENGQKTGSWIELSDNFSKFIQITFEGEYLNGKKIQKWKDKIKKIGSGLYDKNGMKDGKWVEMVDNFLEYKEITCNGKYNEGRKQGRWDYKIKNKEYIGGGYYNQNGKKNGKWVDLGDYFKEYLQIIWIGEYDNGEKCGKWEFMSRADQKQAFVKGREEFYEIANKKK</sequence>
<accession>A0A8S1WQ14</accession>
<evidence type="ECO:0000313" key="1">
    <source>
        <dbReference type="EMBL" id="CAD8190269.1"/>
    </source>
</evidence>
<dbReference type="OrthoDB" id="298777at2759"/>
<reference evidence="1" key="1">
    <citation type="submission" date="2021-01" db="EMBL/GenBank/DDBJ databases">
        <authorList>
            <consortium name="Genoscope - CEA"/>
            <person name="William W."/>
        </authorList>
    </citation>
    <scope>NUCLEOTIDE SEQUENCE</scope>
</reference>
<proteinExistence type="predicted"/>
<dbReference type="EMBL" id="CAJJDO010000096">
    <property type="protein sequence ID" value="CAD8190269.1"/>
    <property type="molecule type" value="Genomic_DNA"/>
</dbReference>
<keyword evidence="2" id="KW-1185">Reference proteome</keyword>
<dbReference type="AlphaFoldDB" id="A0A8S1WQ14"/>
<dbReference type="Proteomes" id="UP000689195">
    <property type="component" value="Unassembled WGS sequence"/>
</dbReference>
<dbReference type="PANTHER" id="PTHR33706:SF1">
    <property type="entry name" value="TPR REPEAT PROTEIN"/>
    <property type="match status" value="1"/>
</dbReference>